<feature type="domain" description="BTBD8 BACK" evidence="1">
    <location>
        <begin position="2"/>
        <end position="96"/>
    </location>
</feature>
<dbReference type="Ensembl" id="ENSCINT00000028904.2">
    <property type="protein sequence ID" value="ENSCINP00000028658.2"/>
    <property type="gene ID" value="ENSCING00000016596.2"/>
</dbReference>
<dbReference type="InterPro" id="IPR043225">
    <property type="entry name" value="BACK_BTBD8"/>
</dbReference>
<organism evidence="2 3">
    <name type="scientific">Ciona intestinalis</name>
    <name type="common">Transparent sea squirt</name>
    <name type="synonym">Ascidia intestinalis</name>
    <dbReference type="NCBI Taxonomy" id="7719"/>
    <lineage>
        <taxon>Eukaryota</taxon>
        <taxon>Metazoa</taxon>
        <taxon>Chordata</taxon>
        <taxon>Tunicata</taxon>
        <taxon>Ascidiacea</taxon>
        <taxon>Phlebobranchia</taxon>
        <taxon>Cionidae</taxon>
        <taxon>Ciona</taxon>
    </lineage>
</organism>
<dbReference type="Proteomes" id="UP000008144">
    <property type="component" value="Unassembled WGS sequence"/>
</dbReference>
<sequence length="142" mass="16486">MTSCMNNIMINFVQLAKDKSFLQIFQGIGCRTDLVESLFEHIMRNLSIENACSLHIGGDLLLNKASREKWSENVIGTLKALDNRITSYILNNYHGVLHTEQWQMLSSEYRRYIQQNTLCVGDVKRKPRRKPILSSSMRELKH</sequence>
<evidence type="ECO:0000313" key="3">
    <source>
        <dbReference type="Proteomes" id="UP000008144"/>
    </source>
</evidence>
<accession>F6UQS9</accession>
<dbReference type="HOGENOM" id="CLU_1815140_0_0_1"/>
<reference evidence="3" key="1">
    <citation type="journal article" date="2002" name="Science">
        <title>The draft genome of Ciona intestinalis: insights into chordate and vertebrate origins.</title>
        <authorList>
            <person name="Dehal P."/>
            <person name="Satou Y."/>
            <person name="Campbell R.K."/>
            <person name="Chapman J."/>
            <person name="Degnan B."/>
            <person name="De Tomaso A."/>
            <person name="Davidson B."/>
            <person name="Di Gregorio A."/>
            <person name="Gelpke M."/>
            <person name="Goodstein D.M."/>
            <person name="Harafuji N."/>
            <person name="Hastings K.E."/>
            <person name="Ho I."/>
            <person name="Hotta K."/>
            <person name="Huang W."/>
            <person name="Kawashima T."/>
            <person name="Lemaire P."/>
            <person name="Martinez D."/>
            <person name="Meinertzhagen I.A."/>
            <person name="Necula S."/>
            <person name="Nonaka M."/>
            <person name="Putnam N."/>
            <person name="Rash S."/>
            <person name="Saiga H."/>
            <person name="Satake M."/>
            <person name="Terry A."/>
            <person name="Yamada L."/>
            <person name="Wang H.G."/>
            <person name="Awazu S."/>
            <person name="Azumi K."/>
            <person name="Boore J."/>
            <person name="Branno M."/>
            <person name="Chin-Bow S."/>
            <person name="DeSantis R."/>
            <person name="Doyle S."/>
            <person name="Francino P."/>
            <person name="Keys D.N."/>
            <person name="Haga S."/>
            <person name="Hayashi H."/>
            <person name="Hino K."/>
            <person name="Imai K.S."/>
            <person name="Inaba K."/>
            <person name="Kano S."/>
            <person name="Kobayashi K."/>
            <person name="Kobayashi M."/>
            <person name="Lee B.I."/>
            <person name="Makabe K.W."/>
            <person name="Manohar C."/>
            <person name="Matassi G."/>
            <person name="Medina M."/>
            <person name="Mochizuki Y."/>
            <person name="Mount S."/>
            <person name="Morishita T."/>
            <person name="Miura S."/>
            <person name="Nakayama A."/>
            <person name="Nishizaka S."/>
            <person name="Nomoto H."/>
            <person name="Ohta F."/>
            <person name="Oishi K."/>
            <person name="Rigoutsos I."/>
            <person name="Sano M."/>
            <person name="Sasaki A."/>
            <person name="Sasakura Y."/>
            <person name="Shoguchi E."/>
            <person name="Shin-i T."/>
            <person name="Spagnuolo A."/>
            <person name="Stainier D."/>
            <person name="Suzuki M.M."/>
            <person name="Tassy O."/>
            <person name="Takatori N."/>
            <person name="Tokuoka M."/>
            <person name="Yagi K."/>
            <person name="Yoshizaki F."/>
            <person name="Wada S."/>
            <person name="Zhang C."/>
            <person name="Hyatt P.D."/>
            <person name="Larimer F."/>
            <person name="Detter C."/>
            <person name="Doggett N."/>
            <person name="Glavina T."/>
            <person name="Hawkins T."/>
            <person name="Richardson P."/>
            <person name="Lucas S."/>
            <person name="Kohara Y."/>
            <person name="Levine M."/>
            <person name="Satoh N."/>
            <person name="Rokhsar D.S."/>
        </authorList>
    </citation>
    <scope>NUCLEOTIDE SEQUENCE [LARGE SCALE GENOMIC DNA]</scope>
</reference>
<protein>
    <recommendedName>
        <fullName evidence="1">BTBD8 BACK domain-containing protein</fullName>
    </recommendedName>
</protein>
<dbReference type="GeneTree" id="ENSGT00940000154382"/>
<dbReference type="Pfam" id="PF26017">
    <property type="entry name" value="BACK_BTBD8"/>
    <property type="match status" value="1"/>
</dbReference>
<name>F6UQS9_CIOIN</name>
<reference evidence="2" key="2">
    <citation type="submission" date="2025-08" db="UniProtKB">
        <authorList>
            <consortium name="Ensembl"/>
        </authorList>
    </citation>
    <scope>IDENTIFICATION</scope>
</reference>
<dbReference type="AlphaFoldDB" id="F6UQS9"/>
<proteinExistence type="predicted"/>
<dbReference type="InParanoid" id="F6UQS9"/>
<dbReference type="PANTHER" id="PTHR22427:SF7">
    <property type="entry name" value="GH15728P"/>
    <property type="match status" value="1"/>
</dbReference>
<dbReference type="PANTHER" id="PTHR22427">
    <property type="entry name" value="GH15728P"/>
    <property type="match status" value="1"/>
</dbReference>
<evidence type="ECO:0000259" key="1">
    <source>
        <dbReference type="Pfam" id="PF26017"/>
    </source>
</evidence>
<reference evidence="2" key="3">
    <citation type="submission" date="2025-09" db="UniProtKB">
        <authorList>
            <consortium name="Ensembl"/>
        </authorList>
    </citation>
    <scope>IDENTIFICATION</scope>
</reference>
<evidence type="ECO:0000313" key="2">
    <source>
        <dbReference type="Ensembl" id="ENSCINP00000028658.2"/>
    </source>
</evidence>
<keyword evidence="3" id="KW-1185">Reference proteome</keyword>